<dbReference type="GO" id="GO:0009432">
    <property type="term" value="P:SOS response"/>
    <property type="evidence" value="ECO:0007669"/>
    <property type="project" value="TreeGrafter"/>
</dbReference>
<name>A0AA46P658_9GAMM</name>
<sequence length="429" mass="49216">MKNRYFFLVDVNNCYVSCERVFNPKLSNRPVIVLSNNDGCVVARSPEAKALKIKMGVPIFEIKEIVEKHKVIVLSSNYAMYAEMSRRFHNILREITSEFECEAYSIDESFIEVTAYVKNYNLSQFAHLILQRILMWLGLPCCIGIGRTKTESKIANHIAKTNKEYQGVCNLVEMDQSIKTEFYSTIEVGEVWGVGRKNEKKLNDLNIKTVLDLVASNPNEIKKRFSVVMARTVLELQGISCIPIEPCPPDKQQIISSRSFGQRVTNINDLKEAIGMHTQDAVRRLRAGGQLCSTITVFAESSYFDKRESYYSRSIVFNLPEASDCVADFVKLSTYMINRVYKLGINFKKCGVILTQLEPKNKHTYDLLTDMMIVEKKENFMIAYEGIHNKYGKKKLALGTCYLPNRNWSMSRGNVTRNPFCWDELLRVN</sequence>
<gene>
    <name evidence="3" type="ORF">LSO58_18645</name>
</gene>
<dbReference type="InterPro" id="IPR043502">
    <property type="entry name" value="DNA/RNA_pol_sf"/>
</dbReference>
<evidence type="ECO:0000313" key="4">
    <source>
        <dbReference type="Proteomes" id="UP001164081"/>
    </source>
</evidence>
<reference evidence="3" key="1">
    <citation type="journal article" date="2022" name="J Glob Antimicrob Resist">
        <title>Comparative analysis of IMP-4- and OXA-58-containing plasmids of three carbapenemase-producing Acinetobacter ursingii strains in the Netherlands.</title>
        <authorList>
            <person name="Hendrickx A.P.A."/>
            <person name="Schade R.P."/>
            <person name="Landman F."/>
            <person name="Bosch T."/>
            <person name="Schouls L.M."/>
            <person name="van Dijk K."/>
        </authorList>
    </citation>
    <scope>NUCLEOTIDE SEQUENCE</scope>
    <source>
        <strain evidence="3">RIVM_C010761</strain>
    </source>
</reference>
<keyword evidence="3" id="KW-0614">Plasmid</keyword>
<accession>A0AA46P658</accession>
<evidence type="ECO:0000259" key="2">
    <source>
        <dbReference type="PROSITE" id="PS50173"/>
    </source>
</evidence>
<comment type="similarity">
    <text evidence="1">Belongs to the DNA polymerase type-Y family.</text>
</comment>
<dbReference type="Proteomes" id="UP001164081">
    <property type="component" value="Plasmid pRIVM_C010761_3"/>
</dbReference>
<dbReference type="Gene3D" id="3.40.1170.60">
    <property type="match status" value="1"/>
</dbReference>
<dbReference type="GO" id="GO:0042276">
    <property type="term" value="P:error-prone translesion synthesis"/>
    <property type="evidence" value="ECO:0007669"/>
    <property type="project" value="TreeGrafter"/>
</dbReference>
<geneLocation type="plasmid" evidence="3 4">
    <name>pRIVM_C010761_3</name>
</geneLocation>
<dbReference type="AlphaFoldDB" id="A0AA46P658"/>
<dbReference type="InterPro" id="IPR050116">
    <property type="entry name" value="DNA_polymerase-Y"/>
</dbReference>
<dbReference type="Gene3D" id="1.10.150.20">
    <property type="entry name" value="5' to 3' exonuclease, C-terminal subdomain"/>
    <property type="match status" value="1"/>
</dbReference>
<dbReference type="RefSeq" id="WP_263503933.1">
    <property type="nucleotide sequence ID" value="NZ_CP089047.1"/>
</dbReference>
<dbReference type="Pfam" id="PF00817">
    <property type="entry name" value="IMS"/>
    <property type="match status" value="1"/>
</dbReference>
<dbReference type="PANTHER" id="PTHR11076:SF34">
    <property type="entry name" value="PROTEIN UMUC"/>
    <property type="match status" value="1"/>
</dbReference>
<dbReference type="SUPFAM" id="SSF56672">
    <property type="entry name" value="DNA/RNA polymerases"/>
    <property type="match status" value="1"/>
</dbReference>
<dbReference type="Gene3D" id="3.30.70.270">
    <property type="match status" value="1"/>
</dbReference>
<dbReference type="InterPro" id="IPR043128">
    <property type="entry name" value="Rev_trsase/Diguanyl_cyclase"/>
</dbReference>
<dbReference type="GO" id="GO:0003684">
    <property type="term" value="F:damaged DNA binding"/>
    <property type="evidence" value="ECO:0007669"/>
    <property type="project" value="InterPro"/>
</dbReference>
<evidence type="ECO:0000313" key="3">
    <source>
        <dbReference type="EMBL" id="UYF77359.1"/>
    </source>
</evidence>
<dbReference type="InterPro" id="IPR017961">
    <property type="entry name" value="DNA_pol_Y-fam_little_finger"/>
</dbReference>
<protein>
    <submittedName>
        <fullName evidence="3">Y-family DNA polymerase</fullName>
    </submittedName>
</protein>
<dbReference type="PROSITE" id="PS50173">
    <property type="entry name" value="UMUC"/>
    <property type="match status" value="1"/>
</dbReference>
<feature type="domain" description="UmuC" evidence="2">
    <location>
        <begin position="6"/>
        <end position="195"/>
    </location>
</feature>
<organism evidence="3 4">
    <name type="scientific">Acinetobacter ursingii</name>
    <dbReference type="NCBI Taxonomy" id="108980"/>
    <lineage>
        <taxon>Bacteria</taxon>
        <taxon>Pseudomonadati</taxon>
        <taxon>Pseudomonadota</taxon>
        <taxon>Gammaproteobacteria</taxon>
        <taxon>Moraxellales</taxon>
        <taxon>Moraxellaceae</taxon>
        <taxon>Acinetobacter</taxon>
    </lineage>
</organism>
<dbReference type="PANTHER" id="PTHR11076">
    <property type="entry name" value="DNA REPAIR POLYMERASE UMUC / TRANSFERASE FAMILY MEMBER"/>
    <property type="match status" value="1"/>
</dbReference>
<dbReference type="CDD" id="cd01700">
    <property type="entry name" value="PolY_Pol_V_umuC"/>
    <property type="match status" value="1"/>
</dbReference>
<dbReference type="InterPro" id="IPR001126">
    <property type="entry name" value="UmuC"/>
</dbReference>
<dbReference type="GO" id="GO:0003887">
    <property type="term" value="F:DNA-directed DNA polymerase activity"/>
    <property type="evidence" value="ECO:0007669"/>
    <property type="project" value="TreeGrafter"/>
</dbReference>
<dbReference type="GO" id="GO:0005829">
    <property type="term" value="C:cytosol"/>
    <property type="evidence" value="ECO:0007669"/>
    <property type="project" value="TreeGrafter"/>
</dbReference>
<dbReference type="EMBL" id="CP089047">
    <property type="protein sequence ID" value="UYF77359.1"/>
    <property type="molecule type" value="Genomic_DNA"/>
</dbReference>
<proteinExistence type="inferred from homology"/>
<dbReference type="GO" id="GO:0006281">
    <property type="term" value="P:DNA repair"/>
    <property type="evidence" value="ECO:0007669"/>
    <property type="project" value="InterPro"/>
</dbReference>
<dbReference type="Pfam" id="PF11799">
    <property type="entry name" value="IMS_C"/>
    <property type="match status" value="1"/>
</dbReference>
<evidence type="ECO:0000256" key="1">
    <source>
        <dbReference type="ARBA" id="ARBA00010945"/>
    </source>
</evidence>